<organism evidence="1 2">
    <name type="scientific">Terfezia boudieri ATCC MYA-4762</name>
    <dbReference type="NCBI Taxonomy" id="1051890"/>
    <lineage>
        <taxon>Eukaryota</taxon>
        <taxon>Fungi</taxon>
        <taxon>Dikarya</taxon>
        <taxon>Ascomycota</taxon>
        <taxon>Pezizomycotina</taxon>
        <taxon>Pezizomycetes</taxon>
        <taxon>Pezizales</taxon>
        <taxon>Pezizaceae</taxon>
        <taxon>Terfezia</taxon>
    </lineage>
</organism>
<sequence length="163" mass="18838">MASTYRKIEMFKGVPGIRADRHRALSLVGEPVFYPYINEFLGMLHKSRISSLARLGAVTQLYVSIDRPLHRDFWERFNRCLDALREKRNSHRTDFRLTLVKGFNIADEVRGYADLVEKALLCFEEVKGVTYCGTATTSKAGWTKSNAPFYEEVMWMPFMTSLL</sequence>
<dbReference type="InParanoid" id="A0A3N4LB62"/>
<dbReference type="Gene3D" id="3.20.20.70">
    <property type="entry name" value="Aldolase class I"/>
    <property type="match status" value="1"/>
</dbReference>
<reference evidence="1 2" key="1">
    <citation type="journal article" date="2018" name="Nat. Ecol. Evol.">
        <title>Pezizomycetes genomes reveal the molecular basis of ectomycorrhizal truffle lifestyle.</title>
        <authorList>
            <person name="Murat C."/>
            <person name="Payen T."/>
            <person name="Noel B."/>
            <person name="Kuo A."/>
            <person name="Morin E."/>
            <person name="Chen J."/>
            <person name="Kohler A."/>
            <person name="Krizsan K."/>
            <person name="Balestrini R."/>
            <person name="Da Silva C."/>
            <person name="Montanini B."/>
            <person name="Hainaut M."/>
            <person name="Levati E."/>
            <person name="Barry K.W."/>
            <person name="Belfiori B."/>
            <person name="Cichocki N."/>
            <person name="Clum A."/>
            <person name="Dockter R.B."/>
            <person name="Fauchery L."/>
            <person name="Guy J."/>
            <person name="Iotti M."/>
            <person name="Le Tacon F."/>
            <person name="Lindquist E.A."/>
            <person name="Lipzen A."/>
            <person name="Malagnac F."/>
            <person name="Mello A."/>
            <person name="Molinier V."/>
            <person name="Miyauchi S."/>
            <person name="Poulain J."/>
            <person name="Riccioni C."/>
            <person name="Rubini A."/>
            <person name="Sitrit Y."/>
            <person name="Splivallo R."/>
            <person name="Traeger S."/>
            <person name="Wang M."/>
            <person name="Zifcakova L."/>
            <person name="Wipf D."/>
            <person name="Zambonelli A."/>
            <person name="Paolocci F."/>
            <person name="Nowrousian M."/>
            <person name="Ottonello S."/>
            <person name="Baldrian P."/>
            <person name="Spatafora J.W."/>
            <person name="Henrissat B."/>
            <person name="Nagy L.G."/>
            <person name="Aury J.M."/>
            <person name="Wincker P."/>
            <person name="Grigoriev I.V."/>
            <person name="Bonfante P."/>
            <person name="Martin F.M."/>
        </authorList>
    </citation>
    <scope>NUCLEOTIDE SEQUENCE [LARGE SCALE GENOMIC DNA]</scope>
    <source>
        <strain evidence="1 2">ATCC MYA-4762</strain>
    </source>
</reference>
<dbReference type="GO" id="GO:0031591">
    <property type="term" value="P:wybutosine biosynthetic process"/>
    <property type="evidence" value="ECO:0007669"/>
    <property type="project" value="TreeGrafter"/>
</dbReference>
<protein>
    <submittedName>
        <fullName evidence="1">Uncharacterized protein</fullName>
    </submittedName>
</protein>
<gene>
    <name evidence="1" type="ORF">L211DRAFT_670077</name>
</gene>
<dbReference type="Proteomes" id="UP000267821">
    <property type="component" value="Unassembled WGS sequence"/>
</dbReference>
<keyword evidence="2" id="KW-1185">Reference proteome</keyword>
<dbReference type="PANTHER" id="PTHR13930">
    <property type="entry name" value="S-ADENOSYL-L-METHIONINE-DEPENDENT TRNA 4-DEMETHYLWYOSINE SYNTHASE"/>
    <property type="match status" value="1"/>
</dbReference>
<dbReference type="InterPro" id="IPR013785">
    <property type="entry name" value="Aldolase_TIM"/>
</dbReference>
<name>A0A3N4LB62_9PEZI</name>
<dbReference type="PANTHER" id="PTHR13930:SF0">
    <property type="entry name" value="S-ADENOSYL-L-METHIONINE-DEPENDENT TRNA 4-DEMETHYLWYOSINE SYNTHASE TYW1-RELATED"/>
    <property type="match status" value="1"/>
</dbReference>
<dbReference type="STRING" id="1051890.A0A3N4LB62"/>
<evidence type="ECO:0000313" key="2">
    <source>
        <dbReference type="Proteomes" id="UP000267821"/>
    </source>
</evidence>
<dbReference type="EMBL" id="ML121602">
    <property type="protein sequence ID" value="RPB18968.1"/>
    <property type="molecule type" value="Genomic_DNA"/>
</dbReference>
<dbReference type="InterPro" id="IPR034556">
    <property type="entry name" value="tRNA_wybutosine-synthase"/>
</dbReference>
<dbReference type="GO" id="GO:0051539">
    <property type="term" value="F:4 iron, 4 sulfur cluster binding"/>
    <property type="evidence" value="ECO:0007669"/>
    <property type="project" value="InterPro"/>
</dbReference>
<proteinExistence type="predicted"/>
<evidence type="ECO:0000313" key="1">
    <source>
        <dbReference type="EMBL" id="RPB18968.1"/>
    </source>
</evidence>
<dbReference type="AlphaFoldDB" id="A0A3N4LB62"/>
<accession>A0A3N4LB62</accession>
<dbReference type="OrthoDB" id="271553at2759"/>